<reference evidence="1" key="1">
    <citation type="submission" date="2022-07" db="EMBL/GenBank/DDBJ databases">
        <title>Phylogenomic reconstructions and comparative analyses of Kickxellomycotina fungi.</title>
        <authorList>
            <person name="Reynolds N.K."/>
            <person name="Stajich J.E."/>
            <person name="Barry K."/>
            <person name="Grigoriev I.V."/>
            <person name="Crous P."/>
            <person name="Smith M.E."/>
        </authorList>
    </citation>
    <scope>NUCLEOTIDE SEQUENCE</scope>
    <source>
        <strain evidence="1">BCRC 34780</strain>
    </source>
</reference>
<name>A0ACC1L261_9FUNG</name>
<sequence>LLEAEFDRVAAQPLPEPTRTQATCASAVAPGGSGSGGGGGGGGSGASPDPMDELVPRQDLGALLGPAIYRKLGDANWKERKAALDEIQAALEGARHRIQPAISGDLYTALKQRLQDPNKNLIAVALTVLAMLSADSASAAVANVRIVALATMHCLADKKPQLRAAALGALSAWADANAATVDQAILPAVPTALGDTSPELRASLLGWVADVLGARHVKGGRLPDLSPLVPPLFGCLQDRTADVRKQATRVVALTVASCGFEAVHDACATQLRGAARDTVAPVIEEFRNTIAGGAAADGGSLRRASAVPPRARPSVNDRAPSPAPEPVMTASELLGRGGGGGATTTSGIGGARPPAPGGPGMLRRPMAVRRPVVAGRSGAASAAGTSDGSRPGSSLRGPTPAQTMAAQMARMSPEELERLPPVLDCDPRAKEQRARRDMAAAPQGMSRWAQLGDAAVRGELEQQLREQAAAHFNPLLMRQLFAAGHHRDRECLAGLTALEEVVSIPSLAQQRFGLPLVVADSDADSLAGRLAAHLDLLLKYISIRMYEGSTHTLLKSLDLLERLVSLVEAPWSDYEAQAIVPALIARLGDAKEAVRARARRLLTQLVTHLYPATKLFTMLLELGVVNRANARVRQEALDCICFLIRERTAGLGLSAVCAQPARAVPTIAQGIADRDSSVRSAALAVLVAVGEQLPGGAAELWRLCGRMPERERSMLEERLKRSSLAGPAAPDRPASRDASLPAIRARLSQYSVSSAGAAPGGAVQRPASGIGRGGPVPPATRLARPQHPSAGAPDVVAAVPRPAMPVASAAGGGGTRPMFSLDFDNLSLPSYSSATAEQLGSARGAAAAAMASASPPPPPYASAASALQDRAPGLALGYGADYAAPAAGSHPSVAAAVADLHSEEPRTAEAAIEQLQTLLDEGGAALLHVRRSIGEICTAVTGRLHWAYSTADASAMEASRARMRKATVGLLIDIFGDVRLAPWAPQAAVQVLLDELMQRLADPLLSASQRPGDSDPARLPHGAIPNAEQLVKAVNALILKILDRADRTAVFVSLIRILDAAMRDAVPLPPQTDDQIMRGAMADVIMKCLWRISKHLANEIKAQFGPHLESAGPIPDSVAYPEPDDSSAPSHAIHADAVLRV</sequence>
<dbReference type="Proteomes" id="UP001140087">
    <property type="component" value="Unassembled WGS sequence"/>
</dbReference>
<evidence type="ECO:0000313" key="1">
    <source>
        <dbReference type="EMBL" id="KAJ2799078.1"/>
    </source>
</evidence>
<organism evidence="1 2">
    <name type="scientific">Coemansia helicoidea</name>
    <dbReference type="NCBI Taxonomy" id="1286919"/>
    <lineage>
        <taxon>Eukaryota</taxon>
        <taxon>Fungi</taxon>
        <taxon>Fungi incertae sedis</taxon>
        <taxon>Zoopagomycota</taxon>
        <taxon>Kickxellomycotina</taxon>
        <taxon>Kickxellomycetes</taxon>
        <taxon>Kickxellales</taxon>
        <taxon>Kickxellaceae</taxon>
        <taxon>Coemansia</taxon>
    </lineage>
</organism>
<protein>
    <submittedName>
        <fullName evidence="1">Uncharacterized protein</fullName>
    </submittedName>
</protein>
<gene>
    <name evidence="1" type="ORF">H4R21_003681</name>
</gene>
<keyword evidence="2" id="KW-1185">Reference proteome</keyword>
<comment type="caution">
    <text evidence="1">The sequence shown here is derived from an EMBL/GenBank/DDBJ whole genome shotgun (WGS) entry which is preliminary data.</text>
</comment>
<evidence type="ECO:0000313" key="2">
    <source>
        <dbReference type="Proteomes" id="UP001140087"/>
    </source>
</evidence>
<accession>A0ACC1L261</accession>
<feature type="non-terminal residue" evidence="1">
    <location>
        <position position="1141"/>
    </location>
</feature>
<proteinExistence type="predicted"/>
<feature type="non-terminal residue" evidence="1">
    <location>
        <position position="1"/>
    </location>
</feature>
<dbReference type="EMBL" id="JANBUN010001222">
    <property type="protein sequence ID" value="KAJ2799078.1"/>
    <property type="molecule type" value="Genomic_DNA"/>
</dbReference>